<evidence type="ECO:0000313" key="1">
    <source>
        <dbReference type="EMBL" id="KAJ1118626.1"/>
    </source>
</evidence>
<reference evidence="1" key="1">
    <citation type="journal article" date="2022" name="bioRxiv">
        <title>Sequencing and chromosome-scale assembly of the giantPleurodeles waltlgenome.</title>
        <authorList>
            <person name="Brown T."/>
            <person name="Elewa A."/>
            <person name="Iarovenko S."/>
            <person name="Subramanian E."/>
            <person name="Araus A.J."/>
            <person name="Petzold A."/>
            <person name="Susuki M."/>
            <person name="Suzuki K.-i.T."/>
            <person name="Hayashi T."/>
            <person name="Toyoda A."/>
            <person name="Oliveira C."/>
            <person name="Osipova E."/>
            <person name="Leigh N.D."/>
            <person name="Simon A."/>
            <person name="Yun M.H."/>
        </authorList>
    </citation>
    <scope>NUCLEOTIDE SEQUENCE</scope>
    <source>
        <strain evidence="1">20211129_DDA</strain>
        <tissue evidence="1">Liver</tissue>
    </source>
</reference>
<accession>A0AAV7NRE1</accession>
<proteinExistence type="predicted"/>
<protein>
    <submittedName>
        <fullName evidence="1">Uncharacterized protein</fullName>
    </submittedName>
</protein>
<gene>
    <name evidence="1" type="ORF">NDU88_006815</name>
</gene>
<organism evidence="1 2">
    <name type="scientific">Pleurodeles waltl</name>
    <name type="common">Iberian ribbed newt</name>
    <dbReference type="NCBI Taxonomy" id="8319"/>
    <lineage>
        <taxon>Eukaryota</taxon>
        <taxon>Metazoa</taxon>
        <taxon>Chordata</taxon>
        <taxon>Craniata</taxon>
        <taxon>Vertebrata</taxon>
        <taxon>Euteleostomi</taxon>
        <taxon>Amphibia</taxon>
        <taxon>Batrachia</taxon>
        <taxon>Caudata</taxon>
        <taxon>Salamandroidea</taxon>
        <taxon>Salamandridae</taxon>
        <taxon>Pleurodelinae</taxon>
        <taxon>Pleurodeles</taxon>
    </lineage>
</organism>
<name>A0AAV7NRE1_PLEWA</name>
<dbReference type="AlphaFoldDB" id="A0AAV7NRE1"/>
<comment type="caution">
    <text evidence="1">The sequence shown here is derived from an EMBL/GenBank/DDBJ whole genome shotgun (WGS) entry which is preliminary data.</text>
</comment>
<dbReference type="EMBL" id="JANPWB010000012">
    <property type="protein sequence ID" value="KAJ1118626.1"/>
    <property type="molecule type" value="Genomic_DNA"/>
</dbReference>
<sequence>MIIERILQEITAMGRRIEGMDSAISFLTAETKSMCLDIPNFQSCVTGLEQRVMIMEDHLNTRQDRDQELLYLHSKLVDLEDRNRRNNVRFLGFQEQLEGTDIQEFLRKALPKLTNKTFDPPLEFLKSASIRPKTKRLCPPTTTDHCLPRVGAPTPPGGSIAWSIPD</sequence>
<keyword evidence="2" id="KW-1185">Reference proteome</keyword>
<evidence type="ECO:0000313" key="2">
    <source>
        <dbReference type="Proteomes" id="UP001066276"/>
    </source>
</evidence>
<dbReference type="Proteomes" id="UP001066276">
    <property type="component" value="Chromosome 8"/>
</dbReference>